<accession>A0ABS8WLS7</accession>
<evidence type="ECO:0000313" key="3">
    <source>
        <dbReference type="Proteomes" id="UP000823775"/>
    </source>
</evidence>
<organism evidence="2 3">
    <name type="scientific">Datura stramonium</name>
    <name type="common">Jimsonweed</name>
    <name type="synonym">Common thornapple</name>
    <dbReference type="NCBI Taxonomy" id="4076"/>
    <lineage>
        <taxon>Eukaryota</taxon>
        <taxon>Viridiplantae</taxon>
        <taxon>Streptophyta</taxon>
        <taxon>Embryophyta</taxon>
        <taxon>Tracheophyta</taxon>
        <taxon>Spermatophyta</taxon>
        <taxon>Magnoliopsida</taxon>
        <taxon>eudicotyledons</taxon>
        <taxon>Gunneridae</taxon>
        <taxon>Pentapetalae</taxon>
        <taxon>asterids</taxon>
        <taxon>lamiids</taxon>
        <taxon>Solanales</taxon>
        <taxon>Solanaceae</taxon>
        <taxon>Solanoideae</taxon>
        <taxon>Datureae</taxon>
        <taxon>Datura</taxon>
    </lineage>
</organism>
<comment type="caution">
    <text evidence="2">The sequence shown here is derived from an EMBL/GenBank/DDBJ whole genome shotgun (WGS) entry which is preliminary data.</text>
</comment>
<protein>
    <submittedName>
        <fullName evidence="2">Uncharacterized protein</fullName>
    </submittedName>
</protein>
<feature type="non-terminal residue" evidence="2">
    <location>
        <position position="76"/>
    </location>
</feature>
<feature type="region of interest" description="Disordered" evidence="1">
    <location>
        <begin position="1"/>
        <end position="28"/>
    </location>
</feature>
<gene>
    <name evidence="2" type="ORF">HAX54_050805</name>
</gene>
<evidence type="ECO:0000256" key="1">
    <source>
        <dbReference type="SAM" id="MobiDB-lite"/>
    </source>
</evidence>
<reference evidence="2 3" key="1">
    <citation type="journal article" date="2021" name="BMC Genomics">
        <title>Datura genome reveals duplications of psychoactive alkaloid biosynthetic genes and high mutation rate following tissue culture.</title>
        <authorList>
            <person name="Rajewski A."/>
            <person name="Carter-House D."/>
            <person name="Stajich J."/>
            <person name="Litt A."/>
        </authorList>
    </citation>
    <scope>NUCLEOTIDE SEQUENCE [LARGE SCALE GENOMIC DNA]</scope>
    <source>
        <strain evidence="2">AR-01</strain>
    </source>
</reference>
<keyword evidence="3" id="KW-1185">Reference proteome</keyword>
<sequence>MGEAEDLESKKAAGCHALSTGKSVKEPAKHRLDLRETQNFSRVFGYDLDIDVTSEDLLVPWDFPTYIFYGFHHGSM</sequence>
<dbReference type="EMBL" id="JACEIK010008941">
    <property type="protein sequence ID" value="MCE3051788.1"/>
    <property type="molecule type" value="Genomic_DNA"/>
</dbReference>
<name>A0ABS8WLS7_DATST</name>
<dbReference type="Proteomes" id="UP000823775">
    <property type="component" value="Unassembled WGS sequence"/>
</dbReference>
<evidence type="ECO:0000313" key="2">
    <source>
        <dbReference type="EMBL" id="MCE3051788.1"/>
    </source>
</evidence>
<proteinExistence type="predicted"/>